<reference evidence="8" key="1">
    <citation type="journal article" date="2020" name="Stud. Mycol.">
        <title>101 Dothideomycetes genomes: a test case for predicting lifestyles and emergence of pathogens.</title>
        <authorList>
            <person name="Haridas S."/>
            <person name="Albert R."/>
            <person name="Binder M."/>
            <person name="Bloem J."/>
            <person name="Labutti K."/>
            <person name="Salamov A."/>
            <person name="Andreopoulos B."/>
            <person name="Baker S."/>
            <person name="Barry K."/>
            <person name="Bills G."/>
            <person name="Bluhm B."/>
            <person name="Cannon C."/>
            <person name="Castanera R."/>
            <person name="Culley D."/>
            <person name="Daum C."/>
            <person name="Ezra D."/>
            <person name="Gonzalez J."/>
            <person name="Henrissat B."/>
            <person name="Kuo A."/>
            <person name="Liang C."/>
            <person name="Lipzen A."/>
            <person name="Lutzoni F."/>
            <person name="Magnuson J."/>
            <person name="Mondo S."/>
            <person name="Nolan M."/>
            <person name="Ohm R."/>
            <person name="Pangilinan J."/>
            <person name="Park H.-J."/>
            <person name="Ramirez L."/>
            <person name="Alfaro M."/>
            <person name="Sun H."/>
            <person name="Tritt A."/>
            <person name="Yoshinaga Y."/>
            <person name="Zwiers L.-H."/>
            <person name="Turgeon B."/>
            <person name="Goodwin S."/>
            <person name="Spatafora J."/>
            <person name="Crous P."/>
            <person name="Grigoriev I."/>
        </authorList>
    </citation>
    <scope>NUCLEOTIDE SEQUENCE</scope>
    <source>
        <strain evidence="8">CBS 262.69</strain>
    </source>
</reference>
<dbReference type="SUPFAM" id="SSF51905">
    <property type="entry name" value="FAD/NAD(P)-binding domain"/>
    <property type="match status" value="1"/>
</dbReference>
<evidence type="ECO:0000256" key="5">
    <source>
        <dbReference type="ARBA" id="ARBA00023033"/>
    </source>
</evidence>
<dbReference type="OrthoDB" id="9993796at2759"/>
<dbReference type="InterPro" id="IPR002938">
    <property type="entry name" value="FAD-bd"/>
</dbReference>
<accession>A0A6G1I8K6</accession>
<dbReference type="Pfam" id="PF07992">
    <property type="entry name" value="Pyr_redox_2"/>
    <property type="match status" value="1"/>
</dbReference>
<dbReference type="InterPro" id="IPR023753">
    <property type="entry name" value="FAD/NAD-binding_dom"/>
</dbReference>
<keyword evidence="4" id="KW-0560">Oxidoreductase</keyword>
<feature type="domain" description="FAD/NAD(P)-binding" evidence="7">
    <location>
        <begin position="16"/>
        <end position="186"/>
    </location>
</feature>
<dbReference type="InterPro" id="IPR036188">
    <property type="entry name" value="FAD/NAD-bd_sf"/>
</dbReference>
<comment type="similarity">
    <text evidence="1">Belongs to the paxM FAD-dependent monooxygenase family.</text>
</comment>
<proteinExistence type="inferred from homology"/>
<evidence type="ECO:0000259" key="6">
    <source>
        <dbReference type="Pfam" id="PF01494"/>
    </source>
</evidence>
<dbReference type="PRINTS" id="PR00420">
    <property type="entry name" value="RNGMNOXGNASE"/>
</dbReference>
<dbReference type="PANTHER" id="PTHR13789:SF314">
    <property type="entry name" value="FAD-BINDING DOMAIN-CONTAINING PROTEIN"/>
    <property type="match status" value="1"/>
</dbReference>
<sequence length="416" mass="45876">MAQLSASALDPKPTLNVAVIGAGIAGLSAAVALRRSGHNVKIFEQSDFQNEIGAAIHVTPNATRVLEWLQYDPERMKAVSCYSLALHNGTTGETISKVFHDMRALYGAEWYLTHRVDLHNELKHLAFNPTTSQDPVPELHLRSKVVSIDPDHGKLTLVNGEEYQADMVIAADGVHSRTRDLVFGGSKPYHIGEACYRFIIEAKEIGDDIDCDAVFIDGGNHIFATPTKRVVAYPCRNNELINFVCIHPEPASKTADGKPSSSPESWYSVSSTDALLSEFSEFPPGILACLRKAHNIRHFPFLQREPIPSWIRGRVCLIGDAAHPTLPHRAQGGSQAIEDAGALGPLFRRGTAADQVPALLKLWHQVRYGRASVVEELSRTQLIGKTTLDAKLLQDYLYAHDVVEYARHTREAELIL</sequence>
<evidence type="ECO:0000256" key="2">
    <source>
        <dbReference type="ARBA" id="ARBA00022630"/>
    </source>
</evidence>
<organism evidence="8 9">
    <name type="scientific">Trichodelitschia bisporula</name>
    <dbReference type="NCBI Taxonomy" id="703511"/>
    <lineage>
        <taxon>Eukaryota</taxon>
        <taxon>Fungi</taxon>
        <taxon>Dikarya</taxon>
        <taxon>Ascomycota</taxon>
        <taxon>Pezizomycotina</taxon>
        <taxon>Dothideomycetes</taxon>
        <taxon>Dothideomycetes incertae sedis</taxon>
        <taxon>Phaeotrichales</taxon>
        <taxon>Phaeotrichaceae</taxon>
        <taxon>Trichodelitschia</taxon>
    </lineage>
</organism>
<keyword evidence="3" id="KW-0274">FAD</keyword>
<keyword evidence="5" id="KW-0503">Monooxygenase</keyword>
<protein>
    <submittedName>
        <fullName evidence="8">FAD/NAD(P)-binding domain-containing protein</fullName>
    </submittedName>
</protein>
<dbReference type="GO" id="GO:0004497">
    <property type="term" value="F:monooxygenase activity"/>
    <property type="evidence" value="ECO:0007669"/>
    <property type="project" value="UniProtKB-KW"/>
</dbReference>
<feature type="domain" description="FAD-binding" evidence="6">
    <location>
        <begin position="309"/>
        <end position="367"/>
    </location>
</feature>
<evidence type="ECO:0000313" key="8">
    <source>
        <dbReference type="EMBL" id="KAF2404399.1"/>
    </source>
</evidence>
<dbReference type="Pfam" id="PF01494">
    <property type="entry name" value="FAD_binding_3"/>
    <property type="match status" value="1"/>
</dbReference>
<dbReference type="GO" id="GO:0071949">
    <property type="term" value="F:FAD binding"/>
    <property type="evidence" value="ECO:0007669"/>
    <property type="project" value="InterPro"/>
</dbReference>
<gene>
    <name evidence="8" type="ORF">EJ06DRAFT_579038</name>
</gene>
<dbReference type="PANTHER" id="PTHR13789">
    <property type="entry name" value="MONOOXYGENASE"/>
    <property type="match status" value="1"/>
</dbReference>
<evidence type="ECO:0000256" key="1">
    <source>
        <dbReference type="ARBA" id="ARBA00007992"/>
    </source>
</evidence>
<keyword evidence="2" id="KW-0285">Flavoprotein</keyword>
<evidence type="ECO:0000259" key="7">
    <source>
        <dbReference type="Pfam" id="PF07992"/>
    </source>
</evidence>
<keyword evidence="9" id="KW-1185">Reference proteome</keyword>
<evidence type="ECO:0000313" key="9">
    <source>
        <dbReference type="Proteomes" id="UP000799640"/>
    </source>
</evidence>
<dbReference type="AlphaFoldDB" id="A0A6G1I8K6"/>
<dbReference type="Gene3D" id="3.50.50.60">
    <property type="entry name" value="FAD/NAD(P)-binding domain"/>
    <property type="match status" value="1"/>
</dbReference>
<dbReference type="Proteomes" id="UP000799640">
    <property type="component" value="Unassembled WGS sequence"/>
</dbReference>
<dbReference type="SUPFAM" id="SSF54373">
    <property type="entry name" value="FAD-linked reductases, C-terminal domain"/>
    <property type="match status" value="1"/>
</dbReference>
<dbReference type="InterPro" id="IPR050493">
    <property type="entry name" value="FAD-dep_Monooxygenase_BioMet"/>
</dbReference>
<name>A0A6G1I8K6_9PEZI</name>
<evidence type="ECO:0000256" key="4">
    <source>
        <dbReference type="ARBA" id="ARBA00023002"/>
    </source>
</evidence>
<evidence type="ECO:0000256" key="3">
    <source>
        <dbReference type="ARBA" id="ARBA00022827"/>
    </source>
</evidence>
<dbReference type="EMBL" id="ML996688">
    <property type="protein sequence ID" value="KAF2404399.1"/>
    <property type="molecule type" value="Genomic_DNA"/>
</dbReference>